<evidence type="ECO:0000313" key="1">
    <source>
        <dbReference type="EMBL" id="AZQ63082.1"/>
    </source>
</evidence>
<organism evidence="1 2">
    <name type="scientific">Flammeovirga pectinis</name>
    <dbReference type="NCBI Taxonomy" id="2494373"/>
    <lineage>
        <taxon>Bacteria</taxon>
        <taxon>Pseudomonadati</taxon>
        <taxon>Bacteroidota</taxon>
        <taxon>Cytophagia</taxon>
        <taxon>Cytophagales</taxon>
        <taxon>Flammeovirgaceae</taxon>
        <taxon>Flammeovirga</taxon>
    </lineage>
</organism>
<dbReference type="KEGG" id="fll:EI427_12795"/>
<accession>A0A3S9P4R9</accession>
<reference evidence="1 2" key="1">
    <citation type="submission" date="2018-12" db="EMBL/GenBank/DDBJ databases">
        <title>Flammeovirga pectinis sp. nov., isolated from the gut of the Korean scallop, Patinopecten yessoensis.</title>
        <authorList>
            <person name="Bae J.-W."/>
            <person name="Jeong Y.-S."/>
            <person name="Kang W."/>
        </authorList>
    </citation>
    <scope>NUCLEOTIDE SEQUENCE [LARGE SCALE GENOMIC DNA]</scope>
    <source>
        <strain evidence="1 2">L12M1</strain>
    </source>
</reference>
<protein>
    <recommendedName>
        <fullName evidence="3">DUF4595 domain-containing protein</fullName>
    </recommendedName>
</protein>
<dbReference type="AlphaFoldDB" id="A0A3S9P4R9"/>
<gene>
    <name evidence="1" type="ORF">EI427_12795</name>
</gene>
<sequence length="270" mass="30895">MKKFNLFFIVSILLLSFSCKKNENVEPIVKEVEVAKTIQEHKISKGFKTSLEDVIRFVDLKNYSAVSFDHTLRGGLPYKTIINDLIKGSNFENGNKEYIYTGLADGKVASSKESQAGQMIADYSYSYDEVDGTIYELNHMYAGFTDKYTFKYNKDKKVISYSKNQDEYKVSYSGNVVKVEQTKGADNEKAEFTYSNGLVVKADFRNIGDDETRTFTYNKDKKLEKFVIKQFSGSNIFLNDEFVYKYSSDKVEVTYTDVANGKKPVTKEVK</sequence>
<evidence type="ECO:0000313" key="2">
    <source>
        <dbReference type="Proteomes" id="UP000267268"/>
    </source>
</evidence>
<evidence type="ECO:0008006" key="3">
    <source>
        <dbReference type="Google" id="ProtNLM"/>
    </source>
</evidence>
<dbReference type="PROSITE" id="PS51257">
    <property type="entry name" value="PROKAR_LIPOPROTEIN"/>
    <property type="match status" value="1"/>
</dbReference>
<name>A0A3S9P4R9_9BACT</name>
<dbReference type="RefSeq" id="WP_126615230.1">
    <property type="nucleotide sequence ID" value="NZ_CP034562.1"/>
</dbReference>
<keyword evidence="2" id="KW-1185">Reference proteome</keyword>
<dbReference type="Proteomes" id="UP000267268">
    <property type="component" value="Chromosome 1"/>
</dbReference>
<dbReference type="EMBL" id="CP034562">
    <property type="protein sequence ID" value="AZQ63082.1"/>
    <property type="molecule type" value="Genomic_DNA"/>
</dbReference>
<dbReference type="OrthoDB" id="266054at2"/>
<proteinExistence type="predicted"/>